<name>A0ABX2Q7L8_9BACT</name>
<dbReference type="EMBL" id="JABKAV010000086">
    <property type="protein sequence ID" value="NVO86559.1"/>
    <property type="molecule type" value="Genomic_DNA"/>
</dbReference>
<dbReference type="RefSeq" id="WP_176901291.1">
    <property type="nucleotide sequence ID" value="NZ_JABKAV010000086.1"/>
</dbReference>
<gene>
    <name evidence="1" type="ORF">HW556_16870</name>
</gene>
<reference evidence="1 2" key="1">
    <citation type="submission" date="2020-05" db="EMBL/GenBank/DDBJ databases">
        <title>Hymenobacter terrestris sp. nov. and Hymenobacter lapidiphilus sp. nov., isolated from regoliths in Antarctica.</title>
        <authorList>
            <person name="Sedlacek I."/>
            <person name="Pantucek R."/>
            <person name="Zeman M."/>
            <person name="Holochova P."/>
            <person name="Kralova S."/>
            <person name="Stankova E."/>
            <person name="Sedo O."/>
            <person name="Micenkova L."/>
            <person name="Svec P."/>
            <person name="Gupta V."/>
            <person name="Sood U."/>
            <person name="Korpole U.S."/>
            <person name="Lal R."/>
        </authorList>
    </citation>
    <scope>NUCLEOTIDE SEQUENCE [LARGE SCALE GENOMIC DNA]</scope>
    <source>
        <strain evidence="1 2">P5252</strain>
    </source>
</reference>
<organism evidence="1 2">
    <name type="scientific">Hymenobacter terrestris</name>
    <dbReference type="NCBI Taxonomy" id="2748310"/>
    <lineage>
        <taxon>Bacteria</taxon>
        <taxon>Pseudomonadati</taxon>
        <taxon>Bacteroidota</taxon>
        <taxon>Cytophagia</taxon>
        <taxon>Cytophagales</taxon>
        <taxon>Hymenobacteraceae</taxon>
        <taxon>Hymenobacter</taxon>
    </lineage>
</organism>
<proteinExistence type="predicted"/>
<evidence type="ECO:0000313" key="1">
    <source>
        <dbReference type="EMBL" id="NVO86559.1"/>
    </source>
</evidence>
<comment type="caution">
    <text evidence="1">The sequence shown here is derived from an EMBL/GenBank/DDBJ whole genome shotgun (WGS) entry which is preliminary data.</text>
</comment>
<sequence>MNDPTLFPIPVRAADDFNEPQEIYFSPATWKQGVEFYQQMTGGEAPSPAGPPTAVFKSKLGYEIRVTQTNDVNILAKQAANDIFFLPLIDANWVVQGIHIAQQSGAQVALPPINVVVYPILTRLPIRRYITMGIVRFGQGLQATPNDTTLGLIHNPNW</sequence>
<keyword evidence="2" id="KW-1185">Reference proteome</keyword>
<dbReference type="Proteomes" id="UP000626554">
    <property type="component" value="Unassembled WGS sequence"/>
</dbReference>
<evidence type="ECO:0000313" key="2">
    <source>
        <dbReference type="Proteomes" id="UP000626554"/>
    </source>
</evidence>
<accession>A0ABX2Q7L8</accession>
<protein>
    <submittedName>
        <fullName evidence="1">Uncharacterized protein</fullName>
    </submittedName>
</protein>